<protein>
    <submittedName>
        <fullName evidence="1">Uncharacterized protein</fullName>
    </submittedName>
</protein>
<proteinExistence type="predicted"/>
<dbReference type="AlphaFoldDB" id="A0A846JTU6"/>
<accession>A0A846JTU6</accession>
<name>A0A846JTU6_CLOBO</name>
<evidence type="ECO:0000313" key="2">
    <source>
        <dbReference type="Proteomes" id="UP000473681"/>
    </source>
</evidence>
<reference evidence="1 2" key="1">
    <citation type="submission" date="2019-04" db="EMBL/GenBank/DDBJ databases">
        <title>Genome sequencing of Clostridium botulinum Groups I-IV and Clostridium butyricum.</title>
        <authorList>
            <person name="Brunt J."/>
            <person name="Van Vliet A.H.M."/>
            <person name="Stringer S.C."/>
            <person name="Carter A.T."/>
            <person name="Peck M.W."/>
        </authorList>
    </citation>
    <scope>NUCLEOTIDE SEQUENCE [LARGE SCALE GENOMIC DNA]</scope>
    <source>
        <strain evidence="1 2">CB-K-33E</strain>
    </source>
</reference>
<sequence length="192" mass="22339">MNELGYKIQNKIQRELAYIVANNDMTESYLKDKLEKDIEDINDGNFTLYVHFDKLLATGENNGTIYLTIDIEQNKPQEYLTIKSEIIIPKLNENTNLAKEIFSKIRRSGEIKVIIADPEEEYKKLAEMLGGEIVNIDLSKNKCGWINPFTIETNSTEKLRTRAKKAIKSRKYKKAYKLLRKVKELQIADKNY</sequence>
<evidence type="ECO:0000313" key="1">
    <source>
        <dbReference type="EMBL" id="NFN36434.1"/>
    </source>
</evidence>
<dbReference type="Proteomes" id="UP000473681">
    <property type="component" value="Unassembled WGS sequence"/>
</dbReference>
<comment type="caution">
    <text evidence="1">The sequence shown here is derived from an EMBL/GenBank/DDBJ whole genome shotgun (WGS) entry which is preliminary data.</text>
</comment>
<gene>
    <name evidence="1" type="ORF">FDB51_15220</name>
</gene>
<dbReference type="EMBL" id="SWVK01000023">
    <property type="protein sequence ID" value="NFN36434.1"/>
    <property type="molecule type" value="Genomic_DNA"/>
</dbReference>
<organism evidence="1 2">
    <name type="scientific">Clostridium botulinum</name>
    <dbReference type="NCBI Taxonomy" id="1491"/>
    <lineage>
        <taxon>Bacteria</taxon>
        <taxon>Bacillati</taxon>
        <taxon>Bacillota</taxon>
        <taxon>Clostridia</taxon>
        <taxon>Eubacteriales</taxon>
        <taxon>Clostridiaceae</taxon>
        <taxon>Clostridium</taxon>
    </lineage>
</organism>